<protein>
    <submittedName>
        <fullName evidence="6">MCM domain-containing protein</fullName>
    </submittedName>
</protein>
<feature type="compositionally biased region" description="Basic and acidic residues" evidence="3">
    <location>
        <begin position="693"/>
        <end position="704"/>
    </location>
</feature>
<feature type="region of interest" description="Disordered" evidence="3">
    <location>
        <begin position="217"/>
        <end position="248"/>
    </location>
</feature>
<keyword evidence="1" id="KW-0547">Nucleotide-binding</keyword>
<feature type="region of interest" description="Disordered" evidence="3">
    <location>
        <begin position="657"/>
        <end position="721"/>
    </location>
</feature>
<feature type="compositionally biased region" description="Low complexity" evidence="3">
    <location>
        <begin position="428"/>
        <end position="437"/>
    </location>
</feature>
<evidence type="ECO:0000256" key="3">
    <source>
        <dbReference type="SAM" id="MobiDB-lite"/>
    </source>
</evidence>
<evidence type="ECO:0000256" key="1">
    <source>
        <dbReference type="ARBA" id="ARBA00022741"/>
    </source>
</evidence>
<feature type="region of interest" description="Disordered" evidence="3">
    <location>
        <begin position="425"/>
        <end position="457"/>
    </location>
</feature>
<name>A0A1I8F5Z6_9PLAT</name>
<dbReference type="Gene3D" id="3.40.50.300">
    <property type="entry name" value="P-loop containing nucleotide triphosphate hydrolases"/>
    <property type="match status" value="1"/>
</dbReference>
<accession>A0A1I8F5Z6</accession>
<organism evidence="5 6">
    <name type="scientific">Macrostomum lignano</name>
    <dbReference type="NCBI Taxonomy" id="282301"/>
    <lineage>
        <taxon>Eukaryota</taxon>
        <taxon>Metazoa</taxon>
        <taxon>Spiralia</taxon>
        <taxon>Lophotrochozoa</taxon>
        <taxon>Platyhelminthes</taxon>
        <taxon>Rhabditophora</taxon>
        <taxon>Macrostomorpha</taxon>
        <taxon>Macrostomida</taxon>
        <taxon>Macrostomidae</taxon>
        <taxon>Macrostomum</taxon>
    </lineage>
</organism>
<keyword evidence="2" id="KW-0067">ATP-binding</keyword>
<feature type="region of interest" description="Disordered" evidence="3">
    <location>
        <begin position="304"/>
        <end position="332"/>
    </location>
</feature>
<dbReference type="AlphaFoldDB" id="A0A1I8F5Z6"/>
<evidence type="ECO:0000256" key="2">
    <source>
        <dbReference type="ARBA" id="ARBA00022840"/>
    </source>
</evidence>
<feature type="compositionally biased region" description="Acidic residues" evidence="3">
    <location>
        <begin position="446"/>
        <end position="455"/>
    </location>
</feature>
<evidence type="ECO:0000313" key="5">
    <source>
        <dbReference type="Proteomes" id="UP000095280"/>
    </source>
</evidence>
<dbReference type="GO" id="GO:0005524">
    <property type="term" value="F:ATP binding"/>
    <property type="evidence" value="ECO:0007669"/>
    <property type="project" value="UniProtKB-KW"/>
</dbReference>
<dbReference type="WBParaSite" id="maker-unitig_21786-snap-gene-0.1-mRNA-1">
    <property type="protein sequence ID" value="maker-unitig_21786-snap-gene-0.1-mRNA-1"/>
    <property type="gene ID" value="maker-unitig_21786-snap-gene-0.1"/>
</dbReference>
<reference evidence="6" key="1">
    <citation type="submission" date="2016-11" db="UniProtKB">
        <authorList>
            <consortium name="WormBaseParasite"/>
        </authorList>
    </citation>
    <scope>IDENTIFICATION</scope>
</reference>
<dbReference type="InterPro" id="IPR027417">
    <property type="entry name" value="P-loop_NTPase"/>
</dbReference>
<sequence>MARSLCGPAVWDQAGPSPSPWPAGVASPPECQPAAPRPRGQPHLLLIGDPGTGKSQLPALCQPASPADSVLTTGVGSSASGPGPPAAVAKAGQSPALTASRARRLRASPNGGQICPDCGSRCFNSDLASAALTSSNLRWRAGTRTCITQANGSSPDPVRGARPRLVCYSSTPACFACWPPPNPHGKLDTRPEPFSVNTNLASPRWPQRFDLVLDSNDLPVNDKENAPTLAPAASEPPSSSRRGTQCGTWSACRPTLRTLAASTRPSEPRPGAVLTAYYQRQAGAPRRRINLAPIVAPRDNHTPIGELHPAGRSSRQADAQADCQPAGTRSWPSRLLKPPWSAPLWFQEMAEAAAFPEQPDAEFAQEARQLLAALGLHRLLASAVDGEVGTMIGDAIDAASVINLSPPGGRPVLALSRQEFRAGEKSRLASSASSASPAKRRRTIVDDVDNNDEDNDKQKWENAKSSLAVDNVANTLVQSISSASSAALQFDIQTDWFQAGQNSDGVSNPPATSVPHFRSGHFRSGYFRPSTSGLVLPASNAFCPIFSIDDFDIPDVIDNLETPKEAVSGKTAAVVAMDTNQTQPENSGRLSGAPMLPPPPPAAAITNSQQPSQRFAFKRLSACANDVFVNGFCRRRRQRSFKPSACSGHNGQLKAGVVKEVPPLLKRPPFGLPRAGPPSTDRSFGVGRPSRRRSVDPLEAEPKRGQVKKPKTHRGSELSQQHLVGRRSYLAGNEAAARWATAAPLRCPLTPVATGSGRCPPRPPPPPPLQPARMSVASSFSRVDSASAALRLPPRVRRSRVVPAAPLPRRAVLTVPLLSVPELGGGRRCPDAPSDLWRLRAAGARCAAATAAGGAQRSGLMPATVGHLLPPRKSPFRRTGLWLQASFGSNRPGESQTDKNPVESRAFEASVQFNAHCQKLIVCHL</sequence>
<keyword evidence="5" id="KW-1185">Reference proteome</keyword>
<feature type="domain" description="MCM C-terminal AAA(+) ATPase" evidence="4">
    <location>
        <begin position="37"/>
        <end position="82"/>
    </location>
</feature>
<feature type="region of interest" description="Disordered" evidence="3">
    <location>
        <begin position="754"/>
        <end position="773"/>
    </location>
</feature>
<feature type="compositionally biased region" description="Low complexity" evidence="3">
    <location>
        <begin position="74"/>
        <end position="100"/>
    </location>
</feature>
<dbReference type="InterPro" id="IPR001208">
    <property type="entry name" value="MCM_dom"/>
</dbReference>
<evidence type="ECO:0000259" key="4">
    <source>
        <dbReference type="Pfam" id="PF00493"/>
    </source>
</evidence>
<evidence type="ECO:0000313" key="6">
    <source>
        <dbReference type="WBParaSite" id="maker-unitig_21786-snap-gene-0.1-mRNA-1"/>
    </source>
</evidence>
<dbReference type="Pfam" id="PF00493">
    <property type="entry name" value="MCM"/>
    <property type="match status" value="1"/>
</dbReference>
<proteinExistence type="predicted"/>
<feature type="region of interest" description="Disordered" evidence="3">
    <location>
        <begin position="1"/>
        <end position="100"/>
    </location>
</feature>
<feature type="compositionally biased region" description="Pro residues" evidence="3">
    <location>
        <begin position="760"/>
        <end position="770"/>
    </location>
</feature>
<feature type="compositionally biased region" description="Low complexity" evidence="3">
    <location>
        <begin position="226"/>
        <end position="240"/>
    </location>
</feature>
<dbReference type="Proteomes" id="UP000095280">
    <property type="component" value="Unplaced"/>
</dbReference>
<dbReference type="GO" id="GO:0003677">
    <property type="term" value="F:DNA binding"/>
    <property type="evidence" value="ECO:0007669"/>
    <property type="project" value="InterPro"/>
</dbReference>